<dbReference type="SUPFAM" id="SSF48498">
    <property type="entry name" value="Tetracyclin repressor-like, C-terminal domain"/>
    <property type="match status" value="1"/>
</dbReference>
<evidence type="ECO:0000256" key="1">
    <source>
        <dbReference type="ARBA" id="ARBA00023015"/>
    </source>
</evidence>
<dbReference type="PANTHER" id="PTHR30055">
    <property type="entry name" value="HTH-TYPE TRANSCRIPTIONAL REGULATOR RUTR"/>
    <property type="match status" value="1"/>
</dbReference>
<dbReference type="RefSeq" id="WP_309865897.1">
    <property type="nucleotide sequence ID" value="NZ_JAVDQG010000004.1"/>
</dbReference>
<keyword evidence="3" id="KW-0804">Transcription</keyword>
<evidence type="ECO:0000313" key="7">
    <source>
        <dbReference type="Proteomes" id="UP001185012"/>
    </source>
</evidence>
<dbReference type="Gene3D" id="1.10.357.10">
    <property type="entry name" value="Tetracycline Repressor, domain 2"/>
    <property type="match status" value="1"/>
</dbReference>
<dbReference type="SUPFAM" id="SSF46689">
    <property type="entry name" value="Homeodomain-like"/>
    <property type="match status" value="1"/>
</dbReference>
<name>A0ABU1INI4_9BACL</name>
<keyword evidence="1" id="KW-0805">Transcription regulation</keyword>
<proteinExistence type="predicted"/>
<evidence type="ECO:0000313" key="6">
    <source>
        <dbReference type="EMBL" id="MDR6226266.1"/>
    </source>
</evidence>
<keyword evidence="7" id="KW-1185">Reference proteome</keyword>
<dbReference type="InterPro" id="IPR036271">
    <property type="entry name" value="Tet_transcr_reg_TetR-rel_C_sf"/>
</dbReference>
<sequence length="198" mass="23035">MLREQRKKELKEKILLVSLRLFKEKGFEPVTVEEITAACGIAKGTFYNYFSEKKQILLYLGNSQLERLEESVRRHGTVKPFRQRVKKIFGDLLSRYTKHPDIARITISENIRSRLLLHEESRTIEAFQSALSSLVQEAMREGEISDQPDPDQVASTLVGLYFQTLITWLSFTDPEKYDILDIFDNHLEILWEGVGKKD</sequence>
<evidence type="ECO:0000256" key="2">
    <source>
        <dbReference type="ARBA" id="ARBA00023125"/>
    </source>
</evidence>
<dbReference type="EMBL" id="JAVDQG010000004">
    <property type="protein sequence ID" value="MDR6226266.1"/>
    <property type="molecule type" value="Genomic_DNA"/>
</dbReference>
<evidence type="ECO:0000259" key="5">
    <source>
        <dbReference type="PROSITE" id="PS50977"/>
    </source>
</evidence>
<evidence type="ECO:0000256" key="4">
    <source>
        <dbReference type="PROSITE-ProRule" id="PRU00335"/>
    </source>
</evidence>
<dbReference type="PANTHER" id="PTHR30055:SF234">
    <property type="entry name" value="HTH-TYPE TRANSCRIPTIONAL REGULATOR BETI"/>
    <property type="match status" value="1"/>
</dbReference>
<gene>
    <name evidence="6" type="ORF">JOE21_002272</name>
</gene>
<dbReference type="InterPro" id="IPR009057">
    <property type="entry name" value="Homeodomain-like_sf"/>
</dbReference>
<dbReference type="PRINTS" id="PR00455">
    <property type="entry name" value="HTHTETR"/>
</dbReference>
<dbReference type="Proteomes" id="UP001185012">
    <property type="component" value="Unassembled WGS sequence"/>
</dbReference>
<feature type="domain" description="HTH tetR-type" evidence="5">
    <location>
        <begin position="8"/>
        <end position="68"/>
    </location>
</feature>
<reference evidence="6 7" key="1">
    <citation type="submission" date="2023-07" db="EMBL/GenBank/DDBJ databases">
        <title>Genomic Encyclopedia of Type Strains, Phase IV (KMG-IV): sequencing the most valuable type-strain genomes for metagenomic binning, comparative biology and taxonomic classification.</title>
        <authorList>
            <person name="Goeker M."/>
        </authorList>
    </citation>
    <scope>NUCLEOTIDE SEQUENCE [LARGE SCALE GENOMIC DNA]</scope>
    <source>
        <strain evidence="6 7">DSM 45903</strain>
    </source>
</reference>
<dbReference type="PROSITE" id="PS50977">
    <property type="entry name" value="HTH_TETR_2"/>
    <property type="match status" value="1"/>
</dbReference>
<protein>
    <submittedName>
        <fullName evidence="6">AcrR family transcriptional regulator</fullName>
    </submittedName>
</protein>
<keyword evidence="2 4" id="KW-0238">DNA-binding</keyword>
<accession>A0ABU1INI4</accession>
<dbReference type="InterPro" id="IPR050109">
    <property type="entry name" value="HTH-type_TetR-like_transc_reg"/>
</dbReference>
<feature type="DNA-binding region" description="H-T-H motif" evidence="4">
    <location>
        <begin position="31"/>
        <end position="50"/>
    </location>
</feature>
<evidence type="ECO:0000256" key="3">
    <source>
        <dbReference type="ARBA" id="ARBA00023163"/>
    </source>
</evidence>
<dbReference type="Pfam" id="PF00440">
    <property type="entry name" value="TetR_N"/>
    <property type="match status" value="1"/>
</dbReference>
<dbReference type="InterPro" id="IPR001647">
    <property type="entry name" value="HTH_TetR"/>
</dbReference>
<comment type="caution">
    <text evidence="6">The sequence shown here is derived from an EMBL/GenBank/DDBJ whole genome shotgun (WGS) entry which is preliminary data.</text>
</comment>
<organism evidence="6 7">
    <name type="scientific">Desmospora profundinema</name>
    <dbReference type="NCBI Taxonomy" id="1571184"/>
    <lineage>
        <taxon>Bacteria</taxon>
        <taxon>Bacillati</taxon>
        <taxon>Bacillota</taxon>
        <taxon>Bacilli</taxon>
        <taxon>Bacillales</taxon>
        <taxon>Thermoactinomycetaceae</taxon>
        <taxon>Desmospora</taxon>
    </lineage>
</organism>